<dbReference type="Proteomes" id="UP000603295">
    <property type="component" value="Unassembled WGS sequence"/>
</dbReference>
<keyword evidence="1" id="KW-0175">Coiled coil</keyword>
<evidence type="ECO:0000313" key="3">
    <source>
        <dbReference type="Proteomes" id="UP000603295"/>
    </source>
</evidence>
<accession>A0ABQ2C751</accession>
<sequence>MPDKKSRNEYMEALASSRATGNLVPFEELVADYTISTIKKRINILRQNEKNIEEARKETNLRVDRTK</sequence>
<protein>
    <submittedName>
        <fullName evidence="2">Uncharacterized protein</fullName>
    </submittedName>
</protein>
<dbReference type="RefSeq" id="WP_153710884.1">
    <property type="nucleotide sequence ID" value="NZ_BMDS01000011.1"/>
</dbReference>
<evidence type="ECO:0000256" key="1">
    <source>
        <dbReference type="SAM" id="Coils"/>
    </source>
</evidence>
<feature type="coiled-coil region" evidence="1">
    <location>
        <begin position="35"/>
        <end position="62"/>
    </location>
</feature>
<organism evidence="2 3">
    <name type="scientific">Limosilactobacillus caviae</name>
    <dbReference type="NCBI Taxonomy" id="1769424"/>
    <lineage>
        <taxon>Bacteria</taxon>
        <taxon>Bacillati</taxon>
        <taxon>Bacillota</taxon>
        <taxon>Bacilli</taxon>
        <taxon>Lactobacillales</taxon>
        <taxon>Lactobacillaceae</taxon>
        <taxon>Limosilactobacillus</taxon>
    </lineage>
</organism>
<evidence type="ECO:0000313" key="2">
    <source>
        <dbReference type="EMBL" id="GGI64186.1"/>
    </source>
</evidence>
<proteinExistence type="predicted"/>
<dbReference type="EMBL" id="BMDS01000011">
    <property type="protein sequence ID" value="GGI64186.1"/>
    <property type="molecule type" value="Genomic_DNA"/>
</dbReference>
<comment type="caution">
    <text evidence="2">The sequence shown here is derived from an EMBL/GenBank/DDBJ whole genome shotgun (WGS) entry which is preliminary data.</text>
</comment>
<name>A0ABQ2C751_9LACO</name>
<keyword evidence="3" id="KW-1185">Reference proteome</keyword>
<gene>
    <name evidence="2" type="ORF">GCM10011459_20200</name>
</gene>
<reference evidence="3" key="1">
    <citation type="journal article" date="2019" name="Int. J. Syst. Evol. Microbiol.">
        <title>The Global Catalogue of Microorganisms (GCM) 10K type strain sequencing project: providing services to taxonomists for standard genome sequencing and annotation.</title>
        <authorList>
            <consortium name="The Broad Institute Genomics Platform"/>
            <consortium name="The Broad Institute Genome Sequencing Center for Infectious Disease"/>
            <person name="Wu L."/>
            <person name="Ma J."/>
        </authorList>
    </citation>
    <scope>NUCLEOTIDE SEQUENCE [LARGE SCALE GENOMIC DNA]</scope>
    <source>
        <strain evidence="3">CCM 8609</strain>
    </source>
</reference>